<organism evidence="2 3">
    <name type="scientific">Gymnopus androsaceus JB14</name>
    <dbReference type="NCBI Taxonomy" id="1447944"/>
    <lineage>
        <taxon>Eukaryota</taxon>
        <taxon>Fungi</taxon>
        <taxon>Dikarya</taxon>
        <taxon>Basidiomycota</taxon>
        <taxon>Agaricomycotina</taxon>
        <taxon>Agaricomycetes</taxon>
        <taxon>Agaricomycetidae</taxon>
        <taxon>Agaricales</taxon>
        <taxon>Marasmiineae</taxon>
        <taxon>Omphalotaceae</taxon>
        <taxon>Gymnopus</taxon>
    </lineage>
</organism>
<dbReference type="AlphaFoldDB" id="A0A6A4I1H6"/>
<name>A0A6A4I1H6_9AGAR</name>
<dbReference type="Proteomes" id="UP000799118">
    <property type="component" value="Unassembled WGS sequence"/>
</dbReference>
<protein>
    <submittedName>
        <fullName evidence="2">Uncharacterized protein</fullName>
    </submittedName>
</protein>
<accession>A0A6A4I1H6</accession>
<feature type="region of interest" description="Disordered" evidence="1">
    <location>
        <begin position="191"/>
        <end position="313"/>
    </location>
</feature>
<evidence type="ECO:0000313" key="3">
    <source>
        <dbReference type="Proteomes" id="UP000799118"/>
    </source>
</evidence>
<feature type="compositionally biased region" description="Pro residues" evidence="1">
    <location>
        <begin position="269"/>
        <end position="284"/>
    </location>
</feature>
<sequence>MLILLWDLALISPFFSGLFKQSHFYASVLVLSEVLSAISLALLAVSWWKKSNEIGHSSAHKIASLERESRIFGAIDGLKLDHQRSSDSTPLPLDYPENDVERLEGLEEIDSNPNPFSDEYQARSSDSSLPPERVAEEIVESSVTELANPFLASSLDPRPSLTLAEERPDSLVLRGSFLSEGISDLADYETLPHEHSSPESPPVRPGLEDHRPASAVEVSEPPTPQDENEGWTGTVRMRHDTLESNATYATLPSYRSRASAGDLLESEPPQIPPLPSFRPLPSAPSPGFDVGISRQLSASTTRSYETVPSYRSS</sequence>
<reference evidence="2" key="1">
    <citation type="journal article" date="2019" name="Environ. Microbiol.">
        <title>Fungal ecological strategies reflected in gene transcription - a case study of two litter decomposers.</title>
        <authorList>
            <person name="Barbi F."/>
            <person name="Kohler A."/>
            <person name="Barry K."/>
            <person name="Baskaran P."/>
            <person name="Daum C."/>
            <person name="Fauchery L."/>
            <person name="Ihrmark K."/>
            <person name="Kuo A."/>
            <person name="LaButti K."/>
            <person name="Lipzen A."/>
            <person name="Morin E."/>
            <person name="Grigoriev I.V."/>
            <person name="Henrissat B."/>
            <person name="Lindahl B."/>
            <person name="Martin F."/>
        </authorList>
    </citation>
    <scope>NUCLEOTIDE SEQUENCE</scope>
    <source>
        <strain evidence="2">JB14</strain>
    </source>
</reference>
<evidence type="ECO:0000313" key="2">
    <source>
        <dbReference type="EMBL" id="KAE9402655.1"/>
    </source>
</evidence>
<dbReference type="EMBL" id="ML769432">
    <property type="protein sequence ID" value="KAE9402655.1"/>
    <property type="molecule type" value="Genomic_DNA"/>
</dbReference>
<gene>
    <name evidence="2" type="ORF">BT96DRAFT_1017416</name>
</gene>
<feature type="region of interest" description="Disordered" evidence="1">
    <location>
        <begin position="108"/>
        <end position="133"/>
    </location>
</feature>
<keyword evidence="3" id="KW-1185">Reference proteome</keyword>
<evidence type="ECO:0000256" key="1">
    <source>
        <dbReference type="SAM" id="MobiDB-lite"/>
    </source>
</evidence>
<proteinExistence type="predicted"/>
<feature type="compositionally biased region" description="Polar residues" evidence="1">
    <location>
        <begin position="294"/>
        <end position="313"/>
    </location>
</feature>